<keyword evidence="3" id="KW-1185">Reference proteome</keyword>
<gene>
    <name evidence="2" type="ORF">GCM10017771_01340</name>
</gene>
<dbReference type="AlphaFoldDB" id="A0A919L2E3"/>
<dbReference type="SUPFAM" id="SSF49313">
    <property type="entry name" value="Cadherin-like"/>
    <property type="match status" value="1"/>
</dbReference>
<keyword evidence="1" id="KW-0812">Transmembrane</keyword>
<dbReference type="Gene3D" id="2.60.40.10">
    <property type="entry name" value="Immunoglobulins"/>
    <property type="match status" value="1"/>
</dbReference>
<dbReference type="EMBL" id="BNAT01000001">
    <property type="protein sequence ID" value="GHH80889.1"/>
    <property type="molecule type" value="Genomic_DNA"/>
</dbReference>
<reference evidence="2" key="1">
    <citation type="journal article" date="2014" name="Int. J. Syst. Evol. Microbiol.">
        <title>Complete genome sequence of Corynebacterium casei LMG S-19264T (=DSM 44701T), isolated from a smear-ripened cheese.</title>
        <authorList>
            <consortium name="US DOE Joint Genome Institute (JGI-PGF)"/>
            <person name="Walter F."/>
            <person name="Albersmeier A."/>
            <person name="Kalinowski J."/>
            <person name="Ruckert C."/>
        </authorList>
    </citation>
    <scope>NUCLEOTIDE SEQUENCE</scope>
    <source>
        <strain evidence="2">CGMCC 4.7403</strain>
    </source>
</reference>
<dbReference type="GO" id="GO:0005509">
    <property type="term" value="F:calcium ion binding"/>
    <property type="evidence" value="ECO:0007669"/>
    <property type="project" value="InterPro"/>
</dbReference>
<dbReference type="InterPro" id="IPR015919">
    <property type="entry name" value="Cadherin-like_sf"/>
</dbReference>
<dbReference type="Pfam" id="PF05345">
    <property type="entry name" value="He_PIG"/>
    <property type="match status" value="1"/>
</dbReference>
<keyword evidence="1" id="KW-0472">Membrane</keyword>
<evidence type="ECO:0000256" key="1">
    <source>
        <dbReference type="SAM" id="Phobius"/>
    </source>
</evidence>
<sequence>MHSPAGSPPSRRFLALAAGGAVSGAVVLIVTATALLTSFDAEGLPDGLDVDKKTGLISGAPKVPGTYTVTVSATNTVGTATKSLTLTVQHP</sequence>
<evidence type="ECO:0000313" key="2">
    <source>
        <dbReference type="EMBL" id="GHH80889.1"/>
    </source>
</evidence>
<keyword evidence="1" id="KW-1133">Transmembrane helix</keyword>
<dbReference type="GO" id="GO:0005975">
    <property type="term" value="P:carbohydrate metabolic process"/>
    <property type="evidence" value="ECO:0007669"/>
    <property type="project" value="UniProtKB-ARBA"/>
</dbReference>
<reference evidence="2" key="2">
    <citation type="submission" date="2020-09" db="EMBL/GenBank/DDBJ databases">
        <authorList>
            <person name="Sun Q."/>
            <person name="Zhou Y."/>
        </authorList>
    </citation>
    <scope>NUCLEOTIDE SEQUENCE</scope>
    <source>
        <strain evidence="2">CGMCC 4.7403</strain>
    </source>
</reference>
<dbReference type="RefSeq" id="WP_189780367.1">
    <property type="nucleotide sequence ID" value="NZ_BNAT01000001.1"/>
</dbReference>
<dbReference type="Proteomes" id="UP000603227">
    <property type="component" value="Unassembled WGS sequence"/>
</dbReference>
<feature type="transmembrane region" description="Helical" evidence="1">
    <location>
        <begin position="12"/>
        <end position="36"/>
    </location>
</feature>
<evidence type="ECO:0000313" key="3">
    <source>
        <dbReference type="Proteomes" id="UP000603227"/>
    </source>
</evidence>
<accession>A0A919L2E3</accession>
<proteinExistence type="predicted"/>
<dbReference type="GO" id="GO:0016020">
    <property type="term" value="C:membrane"/>
    <property type="evidence" value="ECO:0007669"/>
    <property type="project" value="InterPro"/>
</dbReference>
<name>A0A919L2E3_9ACTN</name>
<organism evidence="2 3">
    <name type="scientific">Streptomyces capitiformicae</name>
    <dbReference type="NCBI Taxonomy" id="2014920"/>
    <lineage>
        <taxon>Bacteria</taxon>
        <taxon>Bacillati</taxon>
        <taxon>Actinomycetota</taxon>
        <taxon>Actinomycetes</taxon>
        <taxon>Kitasatosporales</taxon>
        <taxon>Streptomycetaceae</taxon>
        <taxon>Streptomyces</taxon>
    </lineage>
</organism>
<protein>
    <submittedName>
        <fullName evidence="2">Uncharacterized protein</fullName>
    </submittedName>
</protein>
<dbReference type="InterPro" id="IPR013783">
    <property type="entry name" value="Ig-like_fold"/>
</dbReference>
<comment type="caution">
    <text evidence="2">The sequence shown here is derived from an EMBL/GenBank/DDBJ whole genome shotgun (WGS) entry which is preliminary data.</text>
</comment>